<accession>A0A8T4IG85</accession>
<protein>
    <submittedName>
        <fullName evidence="2">Extensin family protein</fullName>
    </submittedName>
</protein>
<comment type="caution">
    <text evidence="2">The sequence shown here is derived from an EMBL/GenBank/DDBJ whole genome shotgun (WGS) entry which is preliminary data.</text>
</comment>
<evidence type="ECO:0000313" key="2">
    <source>
        <dbReference type="EMBL" id="MBR0553607.1"/>
    </source>
</evidence>
<dbReference type="InterPro" id="IPR009683">
    <property type="entry name" value="Extensin-like_C"/>
</dbReference>
<gene>
    <name evidence="2" type="ORF">J7S20_13945</name>
</gene>
<evidence type="ECO:0000313" key="3">
    <source>
        <dbReference type="Proteomes" id="UP000676996"/>
    </source>
</evidence>
<keyword evidence="3" id="KW-1185">Reference proteome</keyword>
<evidence type="ECO:0000259" key="1">
    <source>
        <dbReference type="Pfam" id="PF06904"/>
    </source>
</evidence>
<dbReference type="Pfam" id="PF06904">
    <property type="entry name" value="Extensin-like_C"/>
    <property type="match status" value="1"/>
</dbReference>
<feature type="domain" description="Extensin-like C-terminal" evidence="1">
    <location>
        <begin position="63"/>
        <end position="242"/>
    </location>
</feature>
<name>A0A8T4IG85_9SPHN</name>
<dbReference type="Proteomes" id="UP000676996">
    <property type="component" value="Unassembled WGS sequence"/>
</dbReference>
<sequence>MRALRRVIGALVVTAILLALGFALYAMMRNRPQDLPWTRLDLSQQPGMFTGRKLAALTKDFPRCRGLLDRAGVRYSSAPSVPGKHCGYSDGVRLRSGGASSVVFSPSAPVTSCAVAAGMMMWEWDVLQPAAIRHFGSRVARIEHLGSYNCRRMYGRAKGPWSEHATADAIDIAGFVLSDGTHISVAEDWQEGREKAAFLHQARDGACNLFATVLSPDYNAAHHNHLHFDQADRGALGWRACR</sequence>
<dbReference type="RefSeq" id="WP_284054851.1">
    <property type="nucleotide sequence ID" value="NZ_JAGRQC010000004.1"/>
</dbReference>
<reference evidence="2" key="1">
    <citation type="submission" date="2021-04" db="EMBL/GenBank/DDBJ databases">
        <title>Ouciella asimina sp. nov., isolated from the surface seawater in the hydrothermal field of Okinawa Trough.</title>
        <authorList>
            <person name="Shuang W."/>
        </authorList>
    </citation>
    <scope>NUCLEOTIDE SEQUENCE</scope>
    <source>
        <strain evidence="2">LXI357</strain>
    </source>
</reference>
<dbReference type="EMBL" id="JAGRQC010000004">
    <property type="protein sequence ID" value="MBR0553607.1"/>
    <property type="molecule type" value="Genomic_DNA"/>
</dbReference>
<organism evidence="2 3">
    <name type="scientific">Stakelama marina</name>
    <dbReference type="NCBI Taxonomy" id="2826939"/>
    <lineage>
        <taxon>Bacteria</taxon>
        <taxon>Pseudomonadati</taxon>
        <taxon>Pseudomonadota</taxon>
        <taxon>Alphaproteobacteria</taxon>
        <taxon>Sphingomonadales</taxon>
        <taxon>Sphingomonadaceae</taxon>
        <taxon>Stakelama</taxon>
    </lineage>
</organism>
<proteinExistence type="predicted"/>
<dbReference type="AlphaFoldDB" id="A0A8T4IG85"/>